<evidence type="ECO:0000313" key="1">
    <source>
        <dbReference type="EMBL" id="MCY0389984.1"/>
    </source>
</evidence>
<keyword evidence="2" id="KW-1185">Reference proteome</keyword>
<name>A0ABT3ZTS5_9BURK</name>
<protein>
    <submittedName>
        <fullName evidence="1">Uncharacterized protein</fullName>
    </submittedName>
</protein>
<reference evidence="1" key="1">
    <citation type="submission" date="2022-11" db="EMBL/GenBank/DDBJ databases">
        <title>Robbsia betulipollinis sp. nov., isolated from pollen of birch (Betula pendula).</title>
        <authorList>
            <person name="Shi H."/>
            <person name="Ambika Manirajan B."/>
            <person name="Ratering S."/>
            <person name="Geissler-Plaum R."/>
            <person name="Schnell S."/>
        </authorList>
    </citation>
    <scope>NUCLEOTIDE SEQUENCE</scope>
    <source>
        <strain evidence="1">Bb-Pol-6</strain>
    </source>
</reference>
<dbReference type="Proteomes" id="UP001082899">
    <property type="component" value="Unassembled WGS sequence"/>
</dbReference>
<proteinExistence type="predicted"/>
<dbReference type="RefSeq" id="WP_267849946.1">
    <property type="nucleotide sequence ID" value="NZ_JAPMXC010000026.1"/>
</dbReference>
<comment type="caution">
    <text evidence="1">The sequence shown here is derived from an EMBL/GenBank/DDBJ whole genome shotgun (WGS) entry which is preliminary data.</text>
</comment>
<accession>A0ABT3ZTS5</accession>
<sequence length="178" mass="19863">MDNFDFNVLDQDANKHGWHIDGASVTTDVADVPAKFKGKKDAAPVADEPLNLTPLAPTHDENKGFMRFMPALIKEMNHKGVPFTLNGTTGEIQLSGFYRAQGVTMEIGAGDAISVTDRRGTTPVNTFADLATLNYEWWTRSNARGENLNPERPWLDEFLEKGWVKRQVIYVPRDAAQD</sequence>
<organism evidence="1 2">
    <name type="scientific">Robbsia betulipollinis</name>
    <dbReference type="NCBI Taxonomy" id="2981849"/>
    <lineage>
        <taxon>Bacteria</taxon>
        <taxon>Pseudomonadati</taxon>
        <taxon>Pseudomonadota</taxon>
        <taxon>Betaproteobacteria</taxon>
        <taxon>Burkholderiales</taxon>
        <taxon>Burkholderiaceae</taxon>
        <taxon>Robbsia</taxon>
    </lineage>
</organism>
<evidence type="ECO:0000313" key="2">
    <source>
        <dbReference type="Proteomes" id="UP001082899"/>
    </source>
</evidence>
<dbReference type="EMBL" id="JAPMXC010000026">
    <property type="protein sequence ID" value="MCY0389984.1"/>
    <property type="molecule type" value="Genomic_DNA"/>
</dbReference>
<gene>
    <name evidence="1" type="ORF">OVY01_22870</name>
</gene>